<keyword evidence="2" id="KW-0808">Transferase</keyword>
<dbReference type="EMBL" id="CP019645">
    <property type="protein sequence ID" value="AQQ58749.1"/>
    <property type="molecule type" value="Genomic_DNA"/>
</dbReference>
<evidence type="ECO:0000259" key="1">
    <source>
        <dbReference type="Pfam" id="PF13393"/>
    </source>
</evidence>
<dbReference type="AlphaFoldDB" id="A0A1Q2LE87"/>
<protein>
    <submittedName>
        <fullName evidence="2">ATP phosphoribosyltransferase regulatory subunit</fullName>
    </submittedName>
</protein>
<organism evidence="2 3">
    <name type="scientific">Helicobacter bilis</name>
    <dbReference type="NCBI Taxonomy" id="37372"/>
    <lineage>
        <taxon>Bacteria</taxon>
        <taxon>Pseudomonadati</taxon>
        <taxon>Campylobacterota</taxon>
        <taxon>Epsilonproteobacteria</taxon>
        <taxon>Campylobacterales</taxon>
        <taxon>Helicobacteraceae</taxon>
        <taxon>Helicobacter</taxon>
    </lineage>
</organism>
<dbReference type="RefSeq" id="WP_077387927.1">
    <property type="nucleotide sequence ID" value="NZ_CP019645.1"/>
</dbReference>
<evidence type="ECO:0000313" key="3">
    <source>
        <dbReference type="Proteomes" id="UP000188298"/>
    </source>
</evidence>
<proteinExistence type="predicted"/>
<dbReference type="InterPro" id="IPR041715">
    <property type="entry name" value="HisRS-like_core"/>
</dbReference>
<reference evidence="2 3" key="1">
    <citation type="submission" date="2017-02" db="EMBL/GenBank/DDBJ databases">
        <title>Whole genome sequencing of Helicobacter bilis strain AAQJH.</title>
        <authorList>
            <person name="Conlan S."/>
            <person name="Thomas P.J."/>
            <person name="Mullikin J."/>
            <person name="Palmore T.N."/>
            <person name="Frank K.M."/>
            <person name="Segre J.A."/>
        </authorList>
    </citation>
    <scope>NUCLEOTIDE SEQUENCE [LARGE SCALE GENOMIC DNA]</scope>
    <source>
        <strain evidence="2 3">AAQJH</strain>
    </source>
</reference>
<dbReference type="NCBIfam" id="NF008946">
    <property type="entry name" value="PRK12293.1"/>
    <property type="match status" value="1"/>
</dbReference>
<sequence length="284" mass="32671">MILEHEIPEGSKLHFGLSAALKRKVENLSVNLFYKHGFEEIVSPTFVYQEHQKSFLNRDVIQLSSEKNHQIAMRNDSTIDVVRIITKRLGRSTTQKKWFYIQPVFSYPTIEHNQIGVECLDESEYLKILELGICIFKELGIKPLLQITNASIAKLCAENTELEYKDFATLNIERLQSIGFLAKLLQVNDVASLKEFLVICPSFLRIEIERLLELCSSSYENLICAPLLPVPVEYYDDLFFRMVLQNFTFLSGGISCIDEVKSCGFGIYTDNVVHYLLKQNKKDI</sequence>
<dbReference type="Proteomes" id="UP000188298">
    <property type="component" value="Chromosome"/>
</dbReference>
<dbReference type="SUPFAM" id="SSF55681">
    <property type="entry name" value="Class II aaRS and biotin synthetases"/>
    <property type="match status" value="1"/>
</dbReference>
<dbReference type="Pfam" id="PF13393">
    <property type="entry name" value="tRNA-synt_His"/>
    <property type="match status" value="1"/>
</dbReference>
<dbReference type="KEGG" id="hbl:XJ32_00075"/>
<dbReference type="InterPro" id="IPR045864">
    <property type="entry name" value="aa-tRNA-synth_II/BPL/LPL"/>
</dbReference>
<keyword evidence="2" id="KW-0328">Glycosyltransferase</keyword>
<gene>
    <name evidence="2" type="ORF">XJ32_00075</name>
</gene>
<evidence type="ECO:0000313" key="2">
    <source>
        <dbReference type="EMBL" id="AQQ58749.1"/>
    </source>
</evidence>
<accession>A0A1Q2LE87</accession>
<feature type="domain" description="Class II Histidinyl-tRNA synthetase (HisRS)-like catalytic core" evidence="1">
    <location>
        <begin position="22"/>
        <end position="165"/>
    </location>
</feature>
<dbReference type="Gene3D" id="3.30.930.10">
    <property type="entry name" value="Bira Bifunctional Protein, Domain 2"/>
    <property type="match status" value="1"/>
</dbReference>
<name>A0A1Q2LE87_9HELI</name>
<dbReference type="GO" id="GO:0016757">
    <property type="term" value="F:glycosyltransferase activity"/>
    <property type="evidence" value="ECO:0007669"/>
    <property type="project" value="UniProtKB-KW"/>
</dbReference>